<dbReference type="InterPro" id="IPR002227">
    <property type="entry name" value="Tyrosinase_Cu-bd"/>
</dbReference>
<dbReference type="SUPFAM" id="SSF48056">
    <property type="entry name" value="Di-copper centre-containing domain"/>
    <property type="match status" value="1"/>
</dbReference>
<dbReference type="PRINTS" id="PR00092">
    <property type="entry name" value="TYROSINASE"/>
</dbReference>
<protein>
    <recommendedName>
        <fullName evidence="4 5">Tyrosinase copper-binding domain-containing protein</fullName>
    </recommendedName>
</protein>
<dbReference type="InterPro" id="IPR050316">
    <property type="entry name" value="Tyrosinase/Hemocyanin"/>
</dbReference>
<proteinExistence type="predicted"/>
<dbReference type="PANTHER" id="PTHR11474:SF125">
    <property type="entry name" value="N-ACETYL-6-HYDROXYTRYPTOPHAN OXIDASE IVOB-RELATED"/>
    <property type="match status" value="1"/>
</dbReference>
<keyword evidence="2" id="KW-0560">Oxidoreductase</keyword>
<name>A0AA39GI28_SARSR</name>
<dbReference type="InterPro" id="IPR008922">
    <property type="entry name" value="Di-copper_centre_dom_sf"/>
</dbReference>
<dbReference type="PROSITE" id="PS00498">
    <property type="entry name" value="TYROSINASE_2"/>
    <property type="match status" value="1"/>
</dbReference>
<keyword evidence="1" id="KW-0479">Metal-binding</keyword>
<evidence type="ECO:0000256" key="1">
    <source>
        <dbReference type="ARBA" id="ARBA00022723"/>
    </source>
</evidence>
<dbReference type="GO" id="GO:0016491">
    <property type="term" value="F:oxidoreductase activity"/>
    <property type="evidence" value="ECO:0007669"/>
    <property type="project" value="UniProtKB-KW"/>
</dbReference>
<organism evidence="6 7">
    <name type="scientific">Sarocladium strictum</name>
    <name type="common">Black bundle disease fungus</name>
    <name type="synonym">Acremonium strictum</name>
    <dbReference type="NCBI Taxonomy" id="5046"/>
    <lineage>
        <taxon>Eukaryota</taxon>
        <taxon>Fungi</taxon>
        <taxon>Dikarya</taxon>
        <taxon>Ascomycota</taxon>
        <taxon>Pezizomycotina</taxon>
        <taxon>Sordariomycetes</taxon>
        <taxon>Hypocreomycetidae</taxon>
        <taxon>Hypocreales</taxon>
        <taxon>Sarocladiaceae</taxon>
        <taxon>Sarocladium</taxon>
    </lineage>
</organism>
<dbReference type="Proteomes" id="UP001175261">
    <property type="component" value="Unassembled WGS sequence"/>
</dbReference>
<feature type="domain" description="Tyrosinase copper-binding" evidence="4">
    <location>
        <begin position="119"/>
        <end position="136"/>
    </location>
</feature>
<comment type="caution">
    <text evidence="6">The sequence shown here is derived from an EMBL/GenBank/DDBJ whole genome shotgun (WGS) entry which is preliminary data.</text>
</comment>
<evidence type="ECO:0000313" key="6">
    <source>
        <dbReference type="EMBL" id="KAK0387760.1"/>
    </source>
</evidence>
<evidence type="ECO:0000256" key="2">
    <source>
        <dbReference type="ARBA" id="ARBA00023002"/>
    </source>
</evidence>
<evidence type="ECO:0000256" key="3">
    <source>
        <dbReference type="SAM" id="SignalP"/>
    </source>
</evidence>
<feature type="signal peptide" evidence="3">
    <location>
        <begin position="1"/>
        <end position="19"/>
    </location>
</feature>
<feature type="chain" id="PRO_5041291682" description="Tyrosinase copper-binding domain-containing protein" evidence="3">
    <location>
        <begin position="20"/>
        <end position="388"/>
    </location>
</feature>
<reference evidence="6" key="1">
    <citation type="submission" date="2022-10" db="EMBL/GenBank/DDBJ databases">
        <title>Determination and structural analysis of whole genome sequence of Sarocladium strictum F4-1.</title>
        <authorList>
            <person name="Hu L."/>
            <person name="Jiang Y."/>
        </authorList>
    </citation>
    <scope>NUCLEOTIDE SEQUENCE</scope>
    <source>
        <strain evidence="6">F4-1</strain>
    </source>
</reference>
<keyword evidence="3" id="KW-0732">Signal</keyword>
<sequence length="388" mass="42711">MKLSLIIAAAGLLCSSVLASPTNAASGKFGEDAMEILGSLNKEAVQALKDSGSSGECTLENAMRRKDWNRMRKKERKNYIKAVECLFDLPAKTRGFAHGARTRHDDFVAVHINQTLVIHQTGNFLTWHRYFVWVYEKTLRDECGYKGAQPYWNWFENADDLTKSPVFDDSDASLGGDGEYWEHNGTLVGVPGRQMLLPSGAGGGCIQSGPFKDVTINLGPVVPGMQGYEPISSDPYANNPRCLRRDLTSSATEDWMTAEALLNLTVGDASGSIALFQQELQGRPNDYYLGVHSSGHFAAGGDASDFYTSTNDPSFFLHHAMVDHVYWLWQSLHLDRAGEIAGTITMFNAPPSREAVKEDVLDVKVLAEEITIADALSTMGGKFCYIYE</sequence>
<evidence type="ECO:0000259" key="5">
    <source>
        <dbReference type="PROSITE" id="PS00498"/>
    </source>
</evidence>
<feature type="domain" description="Tyrosinase copper-binding" evidence="5">
    <location>
        <begin position="312"/>
        <end position="323"/>
    </location>
</feature>
<dbReference type="Pfam" id="PF00264">
    <property type="entry name" value="Tyrosinase"/>
    <property type="match status" value="1"/>
</dbReference>
<evidence type="ECO:0000313" key="7">
    <source>
        <dbReference type="Proteomes" id="UP001175261"/>
    </source>
</evidence>
<gene>
    <name evidence="6" type="ORF">NLU13_4005</name>
</gene>
<dbReference type="Gene3D" id="1.10.1280.10">
    <property type="entry name" value="Di-copper center containing domain from catechol oxidase"/>
    <property type="match status" value="1"/>
</dbReference>
<dbReference type="EMBL" id="JAPDFR010000003">
    <property type="protein sequence ID" value="KAK0387760.1"/>
    <property type="molecule type" value="Genomic_DNA"/>
</dbReference>
<dbReference type="PROSITE" id="PS00497">
    <property type="entry name" value="TYROSINASE_1"/>
    <property type="match status" value="1"/>
</dbReference>
<dbReference type="PANTHER" id="PTHR11474">
    <property type="entry name" value="TYROSINASE FAMILY MEMBER"/>
    <property type="match status" value="1"/>
</dbReference>
<dbReference type="GO" id="GO:0046872">
    <property type="term" value="F:metal ion binding"/>
    <property type="evidence" value="ECO:0007669"/>
    <property type="project" value="UniProtKB-KW"/>
</dbReference>
<evidence type="ECO:0000259" key="4">
    <source>
        <dbReference type="PROSITE" id="PS00497"/>
    </source>
</evidence>
<keyword evidence="7" id="KW-1185">Reference proteome</keyword>
<accession>A0AA39GI28</accession>
<dbReference type="AlphaFoldDB" id="A0AA39GI28"/>